<proteinExistence type="predicted"/>
<accession>A0ABT1SDQ6</accession>
<keyword evidence="1" id="KW-0808">Transferase</keyword>
<evidence type="ECO:0000313" key="3">
    <source>
        <dbReference type="EMBL" id="MCQ4924554.1"/>
    </source>
</evidence>
<dbReference type="Proteomes" id="UP001524478">
    <property type="component" value="Unassembled WGS sequence"/>
</dbReference>
<comment type="caution">
    <text evidence="3">The sequence shown here is derived from an EMBL/GenBank/DDBJ whole genome shotgun (WGS) entry which is preliminary data.</text>
</comment>
<evidence type="ECO:0000259" key="2">
    <source>
        <dbReference type="PROSITE" id="PS51186"/>
    </source>
</evidence>
<dbReference type="InterPro" id="IPR050769">
    <property type="entry name" value="NAT_camello-type"/>
</dbReference>
<dbReference type="CDD" id="cd04301">
    <property type="entry name" value="NAT_SF"/>
    <property type="match status" value="1"/>
</dbReference>
<dbReference type="PROSITE" id="PS51186">
    <property type="entry name" value="GNAT"/>
    <property type="match status" value="1"/>
</dbReference>
<evidence type="ECO:0000256" key="1">
    <source>
        <dbReference type="ARBA" id="ARBA00022679"/>
    </source>
</evidence>
<keyword evidence="4" id="KW-1185">Reference proteome</keyword>
<dbReference type="EMBL" id="JANGAC010000013">
    <property type="protein sequence ID" value="MCQ4924554.1"/>
    <property type="molecule type" value="Genomic_DNA"/>
</dbReference>
<dbReference type="InterPro" id="IPR000182">
    <property type="entry name" value="GNAT_dom"/>
</dbReference>
<dbReference type="PANTHER" id="PTHR13947:SF37">
    <property type="entry name" value="LD18367P"/>
    <property type="match status" value="1"/>
</dbReference>
<reference evidence="3 4" key="1">
    <citation type="submission" date="2022-06" db="EMBL/GenBank/DDBJ databases">
        <title>Isolation of gut microbiota from human fecal samples.</title>
        <authorList>
            <person name="Pamer E.G."/>
            <person name="Barat B."/>
            <person name="Waligurski E."/>
            <person name="Medina S."/>
            <person name="Paddock L."/>
            <person name="Mostad J."/>
        </authorList>
    </citation>
    <scope>NUCLEOTIDE SEQUENCE [LARGE SCALE GENOMIC DNA]</scope>
    <source>
        <strain evidence="3 4">DFI.7.95</strain>
    </source>
</reference>
<feature type="domain" description="N-acetyltransferase" evidence="2">
    <location>
        <begin position="1"/>
        <end position="142"/>
    </location>
</feature>
<evidence type="ECO:0000313" key="4">
    <source>
        <dbReference type="Proteomes" id="UP001524478"/>
    </source>
</evidence>
<gene>
    <name evidence="3" type="ORF">NE686_15740</name>
</gene>
<name>A0ABT1SDQ6_9FIRM</name>
<sequence>MKIEELKYGICRLDDTDIIPFELLLLADPSRDDVEDYLHRGICFVYKTDEIVGIYVLIKTRPNTMELVNVAVKENMQGKGIGKRLVLHAISMARKEGAKTLEIGTGNSSLQQLALYQKCGFRIIGVDKDFFTRHYEEEIVENGIMCRDMIRLSMDLL</sequence>
<dbReference type="Pfam" id="PF00583">
    <property type="entry name" value="Acetyltransf_1"/>
    <property type="match status" value="1"/>
</dbReference>
<organism evidence="3 4">
    <name type="scientific">Tissierella carlieri</name>
    <dbReference type="NCBI Taxonomy" id="689904"/>
    <lineage>
        <taxon>Bacteria</taxon>
        <taxon>Bacillati</taxon>
        <taxon>Bacillota</taxon>
        <taxon>Tissierellia</taxon>
        <taxon>Tissierellales</taxon>
        <taxon>Tissierellaceae</taxon>
        <taxon>Tissierella</taxon>
    </lineage>
</organism>
<protein>
    <submittedName>
        <fullName evidence="3">GNAT family N-acetyltransferase</fullName>
    </submittedName>
</protein>
<dbReference type="PANTHER" id="PTHR13947">
    <property type="entry name" value="GNAT FAMILY N-ACETYLTRANSFERASE"/>
    <property type="match status" value="1"/>
</dbReference>